<dbReference type="SUPFAM" id="SSF50249">
    <property type="entry name" value="Nucleic acid-binding proteins"/>
    <property type="match status" value="1"/>
</dbReference>
<evidence type="ECO:0000256" key="2">
    <source>
        <dbReference type="ARBA" id="ARBA00022603"/>
    </source>
</evidence>
<dbReference type="RefSeq" id="WP_263710747.1">
    <property type="nucleotide sequence ID" value="NZ_JAOWKX010000001.1"/>
</dbReference>
<protein>
    <submittedName>
        <fullName evidence="10">23S rRNA (Uracil(1939)-C(5))-methyltransferase RlmD</fullName>
        <ecNumber evidence="10">2.1.1.190</ecNumber>
    </submittedName>
</protein>
<dbReference type="NCBIfam" id="TIGR00479">
    <property type="entry name" value="rumA"/>
    <property type="match status" value="1"/>
</dbReference>
<evidence type="ECO:0000313" key="10">
    <source>
        <dbReference type="EMBL" id="MCV2883551.1"/>
    </source>
</evidence>
<comment type="similarity">
    <text evidence="6">Belongs to the class I-like SAM-binding methyltransferase superfamily. RNA M5U methyltransferase family.</text>
</comment>
<dbReference type="InterPro" id="IPR029063">
    <property type="entry name" value="SAM-dependent_MTases_sf"/>
</dbReference>
<keyword evidence="4 6" id="KW-0949">S-adenosyl-L-methionine</keyword>
<dbReference type="CDD" id="cd02440">
    <property type="entry name" value="AdoMet_MTases"/>
    <property type="match status" value="1"/>
</dbReference>
<comment type="caution">
    <text evidence="10">The sequence shown here is derived from an EMBL/GenBank/DDBJ whole genome shotgun (WGS) entry which is preliminary data.</text>
</comment>
<evidence type="ECO:0000256" key="1">
    <source>
        <dbReference type="ARBA" id="ARBA00022485"/>
    </source>
</evidence>
<dbReference type="Pfam" id="PF05958">
    <property type="entry name" value="tRNA_U5-meth_tr"/>
    <property type="match status" value="1"/>
</dbReference>
<feature type="active site" description="Nucleophile" evidence="6">
    <location>
        <position position="407"/>
    </location>
</feature>
<dbReference type="InterPro" id="IPR002792">
    <property type="entry name" value="TRAM_dom"/>
</dbReference>
<dbReference type="EC" id="2.1.1.190" evidence="10"/>
<evidence type="ECO:0000256" key="3">
    <source>
        <dbReference type="ARBA" id="ARBA00022679"/>
    </source>
</evidence>
<feature type="binding site" evidence="6">
    <location>
        <position position="333"/>
    </location>
    <ligand>
        <name>S-adenosyl-L-methionine</name>
        <dbReference type="ChEBI" id="CHEBI:59789"/>
    </ligand>
</feature>
<dbReference type="PROSITE" id="PS01230">
    <property type="entry name" value="TRMA_1"/>
    <property type="match status" value="1"/>
</dbReference>
<dbReference type="NCBIfam" id="NF009639">
    <property type="entry name" value="PRK13168.1"/>
    <property type="match status" value="1"/>
</dbReference>
<keyword evidence="1" id="KW-0408">Iron</keyword>
<dbReference type="GO" id="GO:0008168">
    <property type="term" value="F:methyltransferase activity"/>
    <property type="evidence" value="ECO:0007669"/>
    <property type="project" value="UniProtKB-KW"/>
</dbReference>
<dbReference type="Proteomes" id="UP001652504">
    <property type="component" value="Unassembled WGS sequence"/>
</dbReference>
<keyword evidence="5" id="KW-0411">Iron-sulfur</keyword>
<dbReference type="EMBL" id="JAOWKX010000001">
    <property type="protein sequence ID" value="MCV2883551.1"/>
    <property type="molecule type" value="Genomic_DNA"/>
</dbReference>
<feature type="active site" evidence="7">
    <location>
        <position position="407"/>
    </location>
</feature>
<dbReference type="Pfam" id="PF01938">
    <property type="entry name" value="TRAM"/>
    <property type="match status" value="1"/>
</dbReference>
<evidence type="ECO:0000256" key="4">
    <source>
        <dbReference type="ARBA" id="ARBA00022691"/>
    </source>
</evidence>
<keyword evidence="1" id="KW-0004">4Fe-4S</keyword>
<dbReference type="Gene3D" id="2.40.50.140">
    <property type="entry name" value="Nucleic acid-binding proteins"/>
    <property type="match status" value="1"/>
</dbReference>
<evidence type="ECO:0000256" key="5">
    <source>
        <dbReference type="ARBA" id="ARBA00023014"/>
    </source>
</evidence>
<feature type="binding site" evidence="6">
    <location>
        <position position="312"/>
    </location>
    <ligand>
        <name>S-adenosyl-L-methionine</name>
        <dbReference type="ChEBI" id="CHEBI:59789"/>
    </ligand>
</feature>
<dbReference type="PANTHER" id="PTHR11061:SF49">
    <property type="entry name" value="23S RRNA (URACIL(1939)-C(5))-METHYLTRANSFERASE RLMD"/>
    <property type="match status" value="1"/>
</dbReference>
<dbReference type="InterPro" id="IPR012340">
    <property type="entry name" value="NA-bd_OB-fold"/>
</dbReference>
<organism evidence="10 11">
    <name type="scientific">Fluctibacter corallii</name>
    <dbReference type="NCBI Taxonomy" id="2984329"/>
    <lineage>
        <taxon>Bacteria</taxon>
        <taxon>Pseudomonadati</taxon>
        <taxon>Pseudomonadota</taxon>
        <taxon>Gammaproteobacteria</taxon>
        <taxon>Alteromonadales</taxon>
        <taxon>Alteromonadaceae</taxon>
        <taxon>Fluctibacter</taxon>
    </lineage>
</organism>
<gene>
    <name evidence="10" type="primary">rlmD</name>
    <name evidence="10" type="ORF">OE749_02415</name>
</gene>
<name>A0ABT3A4D9_9ALTE</name>
<dbReference type="SUPFAM" id="SSF53335">
    <property type="entry name" value="S-adenosyl-L-methionine-dependent methyltransferases"/>
    <property type="match status" value="1"/>
</dbReference>
<keyword evidence="2 6" id="KW-0489">Methyltransferase</keyword>
<keyword evidence="3 6" id="KW-0808">Transferase</keyword>
<dbReference type="PROSITE" id="PS01231">
    <property type="entry name" value="TRMA_2"/>
    <property type="match status" value="1"/>
</dbReference>
<dbReference type="InterPro" id="IPR030391">
    <property type="entry name" value="MeTrfase_TrmA_CS"/>
</dbReference>
<proteinExistence type="inferred from homology"/>
<evidence type="ECO:0000259" key="9">
    <source>
        <dbReference type="PROSITE" id="PS50926"/>
    </source>
</evidence>
<dbReference type="InterPro" id="IPR010280">
    <property type="entry name" value="U5_MeTrfase_fam"/>
</dbReference>
<dbReference type="GO" id="GO:0032259">
    <property type="term" value="P:methylation"/>
    <property type="evidence" value="ECO:0007669"/>
    <property type="project" value="UniProtKB-KW"/>
</dbReference>
<dbReference type="InterPro" id="IPR030390">
    <property type="entry name" value="MeTrfase_TrmA_AS"/>
</dbReference>
<feature type="region of interest" description="Disordered" evidence="8">
    <location>
        <begin position="1"/>
        <end position="21"/>
    </location>
</feature>
<evidence type="ECO:0000256" key="6">
    <source>
        <dbReference type="PROSITE-ProRule" id="PRU01024"/>
    </source>
</evidence>
<evidence type="ECO:0000256" key="7">
    <source>
        <dbReference type="PROSITE-ProRule" id="PRU10015"/>
    </source>
</evidence>
<dbReference type="Gene3D" id="3.40.50.150">
    <property type="entry name" value="Vaccinia Virus protein VP39"/>
    <property type="match status" value="1"/>
</dbReference>
<accession>A0ABT3A4D9</accession>
<evidence type="ECO:0000313" key="11">
    <source>
        <dbReference type="Proteomes" id="UP001652504"/>
    </source>
</evidence>
<dbReference type="PANTHER" id="PTHR11061">
    <property type="entry name" value="RNA M5U METHYLTRANSFERASE"/>
    <property type="match status" value="1"/>
</dbReference>
<dbReference type="Gene3D" id="2.40.50.1070">
    <property type="match status" value="1"/>
</dbReference>
<evidence type="ECO:0000256" key="8">
    <source>
        <dbReference type="SAM" id="MobiDB-lite"/>
    </source>
</evidence>
<feature type="binding site" evidence="6">
    <location>
        <position position="283"/>
    </location>
    <ligand>
        <name>S-adenosyl-L-methionine</name>
        <dbReference type="ChEBI" id="CHEBI:59789"/>
    </ligand>
</feature>
<feature type="compositionally biased region" description="Basic residues" evidence="8">
    <location>
        <begin position="1"/>
        <end position="19"/>
    </location>
</feature>
<keyword evidence="1" id="KW-0479">Metal-binding</keyword>
<sequence>MARIFKPARGKSRQASKAKQHGEILSVSIDNVDHQGRGVARHEGAVIFVDGGLPDDQAKVKITHKKSRYWSGHIHSVEQPSPMRVTPFCEYYQQCGGCQLQHADSDGIFAAKQQAVDSLLQRVSAQQWDWSAPLQARTTGYRRKSRLAVDARNRNDIRLGFRGKSSKSVISIQHCGIMRATLSDMLPPLQALMQSLKSPSHIGHISMLEGEGEIPLQLCFRVTRQLSQQDIDTLSSFATAQNVHVVLEIKPNQFISLNREMQYIEYCPEPNIRLAVAPNDFIQVNPDINQAMVAQAIDWLALTKQDHVVDLFCGLGNFSLPIANRVASVTGVEGVTEMVQRASSNAQKNGIDNATFVQADLSEGATFSGTLFKQCSKVLLDPARDGAQNVVAHLGKTNVSHVVYVSCNPATFVRDAEILTNNGFQLQKVSLMDMFPQTSHTELMALFVRT</sequence>
<keyword evidence="11" id="KW-1185">Reference proteome</keyword>
<feature type="domain" description="TRAM" evidence="9">
    <location>
        <begin position="18"/>
        <end position="76"/>
    </location>
</feature>
<reference evidence="10 11" key="1">
    <citation type="submission" date="2022-10" db="EMBL/GenBank/DDBJ databases">
        <title>Aestuariibacter sp. AA17 isolated from Montipora capitata coral fragment.</title>
        <authorList>
            <person name="Emsley S.A."/>
            <person name="Pfannmuller K.M."/>
            <person name="Loughran R.M."/>
            <person name="Shlafstein M."/>
            <person name="Papke E."/>
            <person name="Saw J.H."/>
            <person name="Ushijima B."/>
            <person name="Videau P."/>
        </authorList>
    </citation>
    <scope>NUCLEOTIDE SEQUENCE [LARGE SCALE GENOMIC DNA]</scope>
    <source>
        <strain evidence="10 11">AA17</strain>
    </source>
</reference>
<dbReference type="PROSITE" id="PS50926">
    <property type="entry name" value="TRAM"/>
    <property type="match status" value="1"/>
</dbReference>
<feature type="binding site" evidence="6">
    <location>
        <position position="381"/>
    </location>
    <ligand>
        <name>S-adenosyl-L-methionine</name>
        <dbReference type="ChEBI" id="CHEBI:59789"/>
    </ligand>
</feature>
<dbReference type="PROSITE" id="PS51687">
    <property type="entry name" value="SAM_MT_RNA_M5U"/>
    <property type="match status" value="1"/>
</dbReference>